<dbReference type="eggNOG" id="ENOG502QRA4">
    <property type="taxonomic scope" value="Eukaryota"/>
</dbReference>
<reference evidence="3" key="1">
    <citation type="submission" date="2025-08" db="UniProtKB">
        <authorList>
            <consortium name="RefSeq"/>
        </authorList>
    </citation>
    <scope>IDENTIFICATION</scope>
</reference>
<name>A0A1U8QBG1_NELNU</name>
<evidence type="ECO:0000313" key="2">
    <source>
        <dbReference type="Proteomes" id="UP000189703"/>
    </source>
</evidence>
<dbReference type="SUPFAM" id="SSF81383">
    <property type="entry name" value="F-box domain"/>
    <property type="match status" value="1"/>
</dbReference>
<sequence>MEEESSSTTVGFYALPEGCISNIISLTSPQDACRSLVVSSEFRSAADSDAVWERFLPSDYRDILSRSVSAVDFPSKKDLYFHLCDHPILIDDGQKSFALERRSGKKCFMIAANELFIVWNSTPEYWTWRSHPESRYQFSLSLSLSLCYEAGICRFSEVAELLNVCWLEIHGKIETRMLSPRTIYEAYLVFKLAENRRGLDILPAELSVRFAATEGGDIRSVYLDPQSPHQLPPMFPPPILEGRQKAQYPQERKDGWLEIQMGEFFNDRGEDGEVEMNLMQVKGGHWKRGLIIQGIEIRPKQI</sequence>
<dbReference type="Proteomes" id="UP000189703">
    <property type="component" value="Unplaced"/>
</dbReference>
<evidence type="ECO:0000259" key="1">
    <source>
        <dbReference type="PROSITE" id="PS50181"/>
    </source>
</evidence>
<evidence type="ECO:0000313" key="3">
    <source>
        <dbReference type="RefSeq" id="XP_019056119.1"/>
    </source>
</evidence>
<dbReference type="SMART" id="SM00256">
    <property type="entry name" value="FBOX"/>
    <property type="match status" value="1"/>
</dbReference>
<dbReference type="CDD" id="cd22162">
    <property type="entry name" value="F-box_AtSKIP3-like"/>
    <property type="match status" value="1"/>
</dbReference>
<organism evidence="2 3">
    <name type="scientific">Nelumbo nucifera</name>
    <name type="common">Sacred lotus</name>
    <dbReference type="NCBI Taxonomy" id="4432"/>
    <lineage>
        <taxon>Eukaryota</taxon>
        <taxon>Viridiplantae</taxon>
        <taxon>Streptophyta</taxon>
        <taxon>Embryophyta</taxon>
        <taxon>Tracheophyta</taxon>
        <taxon>Spermatophyta</taxon>
        <taxon>Magnoliopsida</taxon>
        <taxon>Proteales</taxon>
        <taxon>Nelumbonaceae</taxon>
        <taxon>Nelumbo</taxon>
    </lineage>
</organism>
<dbReference type="OMA" id="HIAWEND"/>
<dbReference type="PANTHER" id="PTHR32278:SF111">
    <property type="entry name" value="F-BOX PROTEIN PP2-B12-RELATED"/>
    <property type="match status" value="1"/>
</dbReference>
<dbReference type="InterPro" id="IPR001810">
    <property type="entry name" value="F-box_dom"/>
</dbReference>
<dbReference type="InterPro" id="IPR025886">
    <property type="entry name" value="PP2-like"/>
</dbReference>
<dbReference type="GeneID" id="104585825"/>
<dbReference type="PROSITE" id="PS50181">
    <property type="entry name" value="FBOX"/>
    <property type="match status" value="1"/>
</dbReference>
<protein>
    <submittedName>
        <fullName evidence="3">F-box protein PP2-B12 isoform X1</fullName>
    </submittedName>
</protein>
<dbReference type="FunCoup" id="A0A1U8QBG1">
    <property type="interactions" value="374"/>
</dbReference>
<dbReference type="RefSeq" id="XP_019056119.1">
    <property type="nucleotide sequence ID" value="XM_019200574.1"/>
</dbReference>
<dbReference type="OrthoDB" id="1918565at2759"/>
<feature type="domain" description="F-box" evidence="1">
    <location>
        <begin position="9"/>
        <end position="55"/>
    </location>
</feature>
<gene>
    <name evidence="3" type="primary">LOC104585825</name>
</gene>
<dbReference type="Pfam" id="PF00646">
    <property type="entry name" value="F-box"/>
    <property type="match status" value="1"/>
</dbReference>
<proteinExistence type="predicted"/>
<dbReference type="AlphaFoldDB" id="A0A1U8QBG1"/>
<keyword evidence="2" id="KW-1185">Reference proteome</keyword>
<dbReference type="InParanoid" id="A0A1U8QBG1"/>
<dbReference type="InterPro" id="IPR036047">
    <property type="entry name" value="F-box-like_dom_sf"/>
</dbReference>
<accession>A0A1U8QBG1</accession>
<dbReference type="PANTHER" id="PTHR32278">
    <property type="entry name" value="F-BOX DOMAIN-CONTAINING PROTEIN"/>
    <property type="match status" value="1"/>
</dbReference>
<dbReference type="Pfam" id="PF14299">
    <property type="entry name" value="PP2"/>
    <property type="match status" value="1"/>
</dbReference>